<dbReference type="InterPro" id="IPR032710">
    <property type="entry name" value="NTF2-like_dom_sf"/>
</dbReference>
<dbReference type="OrthoDB" id="7858976at2"/>
<protein>
    <recommendedName>
        <fullName evidence="3">SnoaL-like domain-containing protein</fullName>
    </recommendedName>
</protein>
<reference evidence="1 2" key="1">
    <citation type="submission" date="2017-06" db="EMBL/GenBank/DDBJ databases">
        <authorList>
            <person name="Kim H.J."/>
            <person name="Triplett B.A."/>
        </authorList>
    </citation>
    <scope>NUCLEOTIDE SEQUENCE [LARGE SCALE GENOMIC DNA]</scope>
    <source>
        <strain evidence="1 2">DSM 11445</strain>
    </source>
</reference>
<accession>A0A239FWR2</accession>
<proteinExistence type="predicted"/>
<sequence length="146" mass="16560">MYDARSVTQDFLDRQGEATISGDLEGTLAFCDLPCTLESLEGRTVARTEAEMRAICQAFIDSLRSRQLTHMMRRALEADFKDGQTIWATYETRYIRAGKLLTDDPYVSFIILKRVAERWKISMLQLTASGDSPANATLRQWTPDAD</sequence>
<dbReference type="RefSeq" id="WP_089278283.1">
    <property type="nucleotide sequence ID" value="NZ_FZON01000023.1"/>
</dbReference>
<dbReference type="EMBL" id="FZON01000023">
    <property type="protein sequence ID" value="SNS61616.1"/>
    <property type="molecule type" value="Genomic_DNA"/>
</dbReference>
<dbReference type="Gene3D" id="3.10.450.50">
    <property type="match status" value="1"/>
</dbReference>
<organism evidence="1 2">
    <name type="scientific">Antarctobacter heliothermus</name>
    <dbReference type="NCBI Taxonomy" id="74033"/>
    <lineage>
        <taxon>Bacteria</taxon>
        <taxon>Pseudomonadati</taxon>
        <taxon>Pseudomonadota</taxon>
        <taxon>Alphaproteobacteria</taxon>
        <taxon>Rhodobacterales</taxon>
        <taxon>Roseobacteraceae</taxon>
        <taxon>Antarctobacter</taxon>
    </lineage>
</organism>
<name>A0A239FWR2_9RHOB</name>
<evidence type="ECO:0008006" key="3">
    <source>
        <dbReference type="Google" id="ProtNLM"/>
    </source>
</evidence>
<evidence type="ECO:0000313" key="2">
    <source>
        <dbReference type="Proteomes" id="UP000198440"/>
    </source>
</evidence>
<dbReference type="Proteomes" id="UP000198440">
    <property type="component" value="Unassembled WGS sequence"/>
</dbReference>
<evidence type="ECO:0000313" key="1">
    <source>
        <dbReference type="EMBL" id="SNS61616.1"/>
    </source>
</evidence>
<dbReference type="AlphaFoldDB" id="A0A239FWR2"/>
<dbReference type="SUPFAM" id="SSF54427">
    <property type="entry name" value="NTF2-like"/>
    <property type="match status" value="1"/>
</dbReference>
<gene>
    <name evidence="1" type="ORF">SAMN04488078_10234</name>
</gene>